<dbReference type="KEGG" id="blac:94346609"/>
<organism evidence="1 2">
    <name type="scientific">Bremia lactucae</name>
    <name type="common">Lettuce downy mildew</name>
    <dbReference type="NCBI Taxonomy" id="4779"/>
    <lineage>
        <taxon>Eukaryota</taxon>
        <taxon>Sar</taxon>
        <taxon>Stramenopiles</taxon>
        <taxon>Oomycota</taxon>
        <taxon>Peronosporomycetes</taxon>
        <taxon>Peronosporales</taxon>
        <taxon>Peronosporaceae</taxon>
        <taxon>Bremia</taxon>
    </lineage>
</organism>
<evidence type="ECO:0000313" key="1">
    <source>
        <dbReference type="EMBL" id="TDH67649.1"/>
    </source>
</evidence>
<keyword evidence="2" id="KW-1185">Reference proteome</keyword>
<comment type="caution">
    <text evidence="1">The sequence shown here is derived from an EMBL/GenBank/DDBJ whole genome shotgun (WGS) entry which is preliminary data.</text>
</comment>
<dbReference type="EMBL" id="SHOA02000013">
    <property type="protein sequence ID" value="TDH67649.1"/>
    <property type="molecule type" value="Genomic_DNA"/>
</dbReference>
<proteinExistence type="predicted"/>
<protein>
    <submittedName>
        <fullName evidence="1">Uncharacterized protein</fullName>
    </submittedName>
</protein>
<reference evidence="1 2" key="1">
    <citation type="journal article" date="2021" name="Genome Biol.">
        <title>AFLAP: assembly-free linkage analysis pipeline using k-mers from genome sequencing data.</title>
        <authorList>
            <person name="Fletcher K."/>
            <person name="Zhang L."/>
            <person name="Gil J."/>
            <person name="Han R."/>
            <person name="Cavanaugh K."/>
            <person name="Michelmore R."/>
        </authorList>
    </citation>
    <scope>NUCLEOTIDE SEQUENCE [LARGE SCALE GENOMIC DNA]</scope>
    <source>
        <strain evidence="1 2">SF5</strain>
    </source>
</reference>
<dbReference type="GeneID" id="94346609"/>
<dbReference type="AlphaFoldDB" id="A0A976IDG6"/>
<dbReference type="RefSeq" id="XP_067817148.1">
    <property type="nucleotide sequence ID" value="XM_067960938.1"/>
</dbReference>
<gene>
    <name evidence="1" type="ORF">CCR75_002841</name>
</gene>
<accession>A0A976IDG6</accession>
<dbReference type="Proteomes" id="UP000294530">
    <property type="component" value="Unassembled WGS sequence"/>
</dbReference>
<name>A0A976IDG6_BRELC</name>
<sequence length="64" mass="6812">MVSRNSSVVPNLATGIAAQAQKLIFSARCTPFLPNASCIGAKNHVQLEHIDVALPCTVLLDPLR</sequence>
<evidence type="ECO:0000313" key="2">
    <source>
        <dbReference type="Proteomes" id="UP000294530"/>
    </source>
</evidence>